<dbReference type="EMBL" id="VRTY01000001">
    <property type="protein sequence ID" value="TXK52801.1"/>
    <property type="molecule type" value="Genomic_DNA"/>
</dbReference>
<dbReference type="PROSITE" id="PS51257">
    <property type="entry name" value="PROKAR_LIPOPROTEIN"/>
    <property type="match status" value="1"/>
</dbReference>
<dbReference type="Proteomes" id="UP000321926">
    <property type="component" value="Unassembled WGS sequence"/>
</dbReference>
<feature type="signal peptide" evidence="1">
    <location>
        <begin position="1"/>
        <end position="21"/>
    </location>
</feature>
<protein>
    <recommendedName>
        <fullName evidence="4">Lipoprotein</fullName>
    </recommendedName>
</protein>
<dbReference type="AlphaFoldDB" id="A0A5C8KBC4"/>
<gene>
    <name evidence="2" type="ORF">FVR03_00040</name>
</gene>
<evidence type="ECO:0000313" key="3">
    <source>
        <dbReference type="Proteomes" id="UP000321926"/>
    </source>
</evidence>
<reference evidence="2 3" key="1">
    <citation type="submission" date="2019-08" db="EMBL/GenBank/DDBJ databases">
        <authorList>
            <person name="Shi S."/>
        </authorList>
    </citation>
    <scope>NUCLEOTIDE SEQUENCE [LARGE SCALE GENOMIC DNA]</scope>
    <source>
        <strain evidence="2 3">GY10130</strain>
    </source>
</reference>
<evidence type="ECO:0000313" key="2">
    <source>
        <dbReference type="EMBL" id="TXK52801.1"/>
    </source>
</evidence>
<name>A0A5C8KBC4_9BACT</name>
<keyword evidence="3" id="KW-1185">Reference proteome</keyword>
<proteinExistence type="predicted"/>
<dbReference type="RefSeq" id="WP_147919706.1">
    <property type="nucleotide sequence ID" value="NZ_VRTY01000001.1"/>
</dbReference>
<comment type="caution">
    <text evidence="2">The sequence shown here is derived from an EMBL/GenBank/DDBJ whole genome shotgun (WGS) entry which is preliminary data.</text>
</comment>
<sequence length="136" mass="15721">MKTTFALVMLAALFTFGCQHKTPMYSASGEKLVMVQKNVELHRKSPNIWPARGWVAATEDELIFVPQPQYWPVPVYVHGRDSTFVRLKEIDRFEKKNRLLILPMGLDVVTKDGTRYPFVTARREKLINQLTQLTSQ</sequence>
<organism evidence="2 3">
    <name type="scientific">Pontibacter qinzhouensis</name>
    <dbReference type="NCBI Taxonomy" id="2603253"/>
    <lineage>
        <taxon>Bacteria</taxon>
        <taxon>Pseudomonadati</taxon>
        <taxon>Bacteroidota</taxon>
        <taxon>Cytophagia</taxon>
        <taxon>Cytophagales</taxon>
        <taxon>Hymenobacteraceae</taxon>
        <taxon>Pontibacter</taxon>
    </lineage>
</organism>
<dbReference type="OrthoDB" id="852111at2"/>
<feature type="chain" id="PRO_5022914853" description="Lipoprotein" evidence="1">
    <location>
        <begin position="22"/>
        <end position="136"/>
    </location>
</feature>
<evidence type="ECO:0000256" key="1">
    <source>
        <dbReference type="SAM" id="SignalP"/>
    </source>
</evidence>
<keyword evidence="1" id="KW-0732">Signal</keyword>
<accession>A0A5C8KBC4</accession>
<evidence type="ECO:0008006" key="4">
    <source>
        <dbReference type="Google" id="ProtNLM"/>
    </source>
</evidence>